<feature type="transmembrane region" description="Helical" evidence="9">
    <location>
        <begin position="929"/>
        <end position="952"/>
    </location>
</feature>
<dbReference type="OrthoDB" id="6500128at2759"/>
<dbReference type="Gene3D" id="3.40.50.300">
    <property type="entry name" value="P-loop containing nucleotide triphosphate hydrolases"/>
    <property type="match status" value="2"/>
</dbReference>
<feature type="domain" description="ABC transporter" evidence="10">
    <location>
        <begin position="1205"/>
        <end position="1442"/>
    </location>
</feature>
<sequence length="1459" mass="163100">MLWNAIGFQIPDSRFIPLAVSACCAASQSVQFIRKIHSPKASRPSGMNPFESPPPERVKDVDDSNRGPAMTTFYVVRLIGSLILLGLFCATFVQHHVSSWTWLDVCKSPEMAVIITLTYSAFLSLSTFSFQTKNKSTSRYNDMILLALSSVYVSRDLWPLATTYQVSKDAREGWFMWAKVSLLLLVGVIIPLFAPRNWSSSQNASIFSRALFSSMNPLVSQGYRAERLTRDKIPPLAADDRTRFQTERAFPRMSPFYGGKRRHLVYGLFSHFRKDYTILSGIVVLMTLSGFAAPIGINQLLVYIESQGHATKIKPWFWVMWLFLGPFSHSLITQQYFNITRRTQVRIELLITQLVFEHALRIRLEGDTSTTQQFPQDSFAEDAPESVAEERVQDDGNLENVRGMINTLVTSDVANITGGRDFLLLFIYVPLQLMLCMSFLFRLLGWSAFVGLATILVLFPIPGYITKALQEIQSDKMKKTDARLETVTEAINVVRMVKMFGWERKMTARLQERRDSELAMLKKYKILDTLNGLLSFLLPTITMLVTVAVYTLFFHHELKPSIIFPSMALFAMLREQMQRIAWDVSMIVQAKVSLNRVNDFLRNSELLDVYLHRSDNVPNVSPHFVPFECIDAIGFNNASFTWVSNQGADSPSRQAFKLKVDGRLLFKKGAISLITGQTGAGKTSMLMALLGEMHFLNDQPDSWFNLPRAGGVAYAAQESWVQNDTIKNNILFGSPYDEVRYRKVIKQCALEQDLNLFAAGDETEVGERGLTLSGGQKARITLARAVYSQANILLLDDVFAALDGHTANWIVRHCLGGELIKGRTVLLVTHNLPLLEPVADAIVTVGRDISMTSSRPLPRDESNLTQSFSSSALEHPKDAVNIVQDEDMEERNGAIYDGKLVMEEEVATGHITWRSMKLLFNGFGGNHPMLFFIACILGLAVTDLSSTFQMWFLGYWTTQYEMHDPSEVKSGYYLVIYGTLMVGAFVIYSATHLFFVFASLKASRMIHESLIGSIFTSTFRWLDETPTGRMISRCTQDINAIDGPIPQLLMWCLEPVVAVITKLTVIVLFSPAFFIPASLRAYGVQEAVIAESMNRIDDYTTIARTSYDLHRWVSIRIEGLGAVFTAALAAYLVYGQPISASNTGFSLTIAVEFSTFILWVVMIFNDFEVESNSLERIQGYLDIDHEPHPTKEGLAPAAWPTSGELIVDKLSARYSETGPKVLQDISFHVKSGERIGIVGRTGSGKSSLALAILRCMITEGKVLYDGIQIDGINVDLLRSKITIIPQIPELISGTLRQNLDPFEQNDDAVLSDALNAAGLFSLEERTHQAHLTLDSNISGGGSNLSVGQRQIIALARAILRRSKLLILDEATSSIDHHTDAVIQHALRHQLPKDVTVITIAHRMENVMDADKILVLEAGRLVEFGTPTNLLNIRTGLFRRLVEESGPKEALKQLSNTITA</sequence>
<dbReference type="EMBL" id="NHTK01000266">
    <property type="protein sequence ID" value="PPR07922.1"/>
    <property type="molecule type" value="Genomic_DNA"/>
</dbReference>
<dbReference type="Gene3D" id="1.20.1560.10">
    <property type="entry name" value="ABC transporter type 1, transmembrane domain"/>
    <property type="match status" value="3"/>
</dbReference>
<dbReference type="InterPro" id="IPR003593">
    <property type="entry name" value="AAA+_ATPase"/>
</dbReference>
<dbReference type="CDD" id="cd18596">
    <property type="entry name" value="ABC_6TM_VMR1_D1_like"/>
    <property type="match status" value="1"/>
</dbReference>
<evidence type="ECO:0000256" key="4">
    <source>
        <dbReference type="ARBA" id="ARBA00022741"/>
    </source>
</evidence>
<dbReference type="GO" id="GO:0016020">
    <property type="term" value="C:membrane"/>
    <property type="evidence" value="ECO:0007669"/>
    <property type="project" value="UniProtKB-SubCell"/>
</dbReference>
<dbReference type="SUPFAM" id="SSF90123">
    <property type="entry name" value="ABC transporter transmembrane region"/>
    <property type="match status" value="2"/>
</dbReference>
<comment type="subcellular location">
    <subcellularLocation>
        <location evidence="1">Membrane</location>
        <topology evidence="1">Multi-pass membrane protein</topology>
    </subcellularLocation>
</comment>
<feature type="domain" description="ABC transmembrane type-1" evidence="11">
    <location>
        <begin position="284"/>
        <end position="589"/>
    </location>
</feature>
<dbReference type="InterPro" id="IPR011527">
    <property type="entry name" value="ABC1_TM_dom"/>
</dbReference>
<feature type="transmembrane region" description="Helical" evidence="9">
    <location>
        <begin position="447"/>
        <end position="469"/>
    </location>
</feature>
<dbReference type="InterPro" id="IPR003439">
    <property type="entry name" value="ABC_transporter-like_ATP-bd"/>
</dbReference>
<keyword evidence="2" id="KW-0813">Transport</keyword>
<evidence type="ECO:0000256" key="9">
    <source>
        <dbReference type="SAM" id="Phobius"/>
    </source>
</evidence>
<dbReference type="PROSITE" id="PS00211">
    <property type="entry name" value="ABC_TRANSPORTER_1"/>
    <property type="match status" value="1"/>
</dbReference>
<dbReference type="InParanoid" id="A0A409YY28"/>
<feature type="domain" description="ABC transmembrane type-1" evidence="11">
    <location>
        <begin position="933"/>
        <end position="1077"/>
    </location>
</feature>
<dbReference type="GO" id="GO:0140359">
    <property type="term" value="F:ABC-type transporter activity"/>
    <property type="evidence" value="ECO:0007669"/>
    <property type="project" value="InterPro"/>
</dbReference>
<dbReference type="STRING" id="181874.A0A409YY28"/>
<dbReference type="PANTHER" id="PTHR24223">
    <property type="entry name" value="ATP-BINDING CASSETTE SUB-FAMILY C"/>
    <property type="match status" value="1"/>
</dbReference>
<evidence type="ECO:0008006" key="14">
    <source>
        <dbReference type="Google" id="ProtNLM"/>
    </source>
</evidence>
<dbReference type="InterPro" id="IPR017871">
    <property type="entry name" value="ABC_transporter-like_CS"/>
</dbReference>
<feature type="transmembrane region" description="Helical" evidence="9">
    <location>
        <begin position="174"/>
        <end position="194"/>
    </location>
</feature>
<feature type="transmembrane region" description="Helical" evidence="9">
    <location>
        <begin position="1113"/>
        <end position="1133"/>
    </location>
</feature>
<name>A0A409YY28_9AGAR</name>
<evidence type="ECO:0000313" key="13">
    <source>
        <dbReference type="Proteomes" id="UP000284842"/>
    </source>
</evidence>
<evidence type="ECO:0000256" key="3">
    <source>
        <dbReference type="ARBA" id="ARBA00022692"/>
    </source>
</evidence>
<evidence type="ECO:0000256" key="8">
    <source>
        <dbReference type="SAM" id="MobiDB-lite"/>
    </source>
</evidence>
<keyword evidence="3 9" id="KW-0812">Transmembrane</keyword>
<dbReference type="InterPro" id="IPR027417">
    <property type="entry name" value="P-loop_NTPase"/>
</dbReference>
<accession>A0A409YY28</accession>
<dbReference type="CDD" id="cd03244">
    <property type="entry name" value="ABCC_MRP_domain2"/>
    <property type="match status" value="1"/>
</dbReference>
<feature type="transmembrane region" description="Helical" evidence="9">
    <location>
        <begin position="1145"/>
        <end position="1164"/>
    </location>
</feature>
<evidence type="ECO:0000259" key="10">
    <source>
        <dbReference type="PROSITE" id="PS50893"/>
    </source>
</evidence>
<keyword evidence="7 9" id="KW-0472">Membrane</keyword>
<dbReference type="InterPro" id="IPR050173">
    <property type="entry name" value="ABC_transporter_C-like"/>
</dbReference>
<dbReference type="Proteomes" id="UP000284842">
    <property type="component" value="Unassembled WGS sequence"/>
</dbReference>
<evidence type="ECO:0000256" key="2">
    <source>
        <dbReference type="ARBA" id="ARBA00022448"/>
    </source>
</evidence>
<feature type="transmembrane region" description="Helical" evidence="9">
    <location>
        <begin position="113"/>
        <end position="131"/>
    </location>
</feature>
<protein>
    <recommendedName>
        <fullName evidence="14">P-loop containing nucleoside triphosphate hydrolase protein</fullName>
    </recommendedName>
</protein>
<keyword evidence="5" id="KW-0067">ATP-binding</keyword>
<feature type="transmembrane region" description="Helical" evidence="9">
    <location>
        <begin position="530"/>
        <end position="552"/>
    </location>
</feature>
<dbReference type="GO" id="GO:0016887">
    <property type="term" value="F:ATP hydrolysis activity"/>
    <property type="evidence" value="ECO:0007669"/>
    <property type="project" value="InterPro"/>
</dbReference>
<evidence type="ECO:0000259" key="11">
    <source>
        <dbReference type="PROSITE" id="PS50929"/>
    </source>
</evidence>
<dbReference type="PROSITE" id="PS50893">
    <property type="entry name" value="ABC_TRANSPORTER_2"/>
    <property type="match status" value="2"/>
</dbReference>
<feature type="region of interest" description="Disordered" evidence="8">
    <location>
        <begin position="39"/>
        <end position="62"/>
    </location>
</feature>
<dbReference type="FunFam" id="3.40.50.300:FF:000838">
    <property type="entry name" value="ABC multidrug transporter (Eurofung)"/>
    <property type="match status" value="1"/>
</dbReference>
<feature type="transmembrane region" description="Helical" evidence="9">
    <location>
        <begin position="317"/>
        <end position="337"/>
    </location>
</feature>
<dbReference type="Pfam" id="PF00005">
    <property type="entry name" value="ABC_tran"/>
    <property type="match status" value="2"/>
</dbReference>
<feature type="transmembrane region" description="Helical" evidence="9">
    <location>
        <begin position="422"/>
        <end position="441"/>
    </location>
</feature>
<keyword evidence="13" id="KW-1185">Reference proteome</keyword>
<dbReference type="CDD" id="cd18604">
    <property type="entry name" value="ABC_6TM_VMR1_D2_like"/>
    <property type="match status" value="1"/>
</dbReference>
<evidence type="ECO:0000256" key="5">
    <source>
        <dbReference type="ARBA" id="ARBA00022840"/>
    </source>
</evidence>
<feature type="transmembrane region" description="Helical" evidence="9">
    <location>
        <begin position="972"/>
        <end position="997"/>
    </location>
</feature>
<evidence type="ECO:0000256" key="7">
    <source>
        <dbReference type="ARBA" id="ARBA00023136"/>
    </source>
</evidence>
<keyword evidence="4" id="KW-0547">Nucleotide-binding</keyword>
<dbReference type="PROSITE" id="PS50929">
    <property type="entry name" value="ABC_TM1F"/>
    <property type="match status" value="2"/>
</dbReference>
<evidence type="ECO:0000313" key="12">
    <source>
        <dbReference type="EMBL" id="PPR07922.1"/>
    </source>
</evidence>
<dbReference type="CDD" id="cd03250">
    <property type="entry name" value="ABCC_MRP_domain1"/>
    <property type="match status" value="1"/>
</dbReference>
<dbReference type="InterPro" id="IPR036640">
    <property type="entry name" value="ABC1_TM_sf"/>
</dbReference>
<dbReference type="FunCoup" id="A0A409YY28">
    <property type="interactions" value="35"/>
</dbReference>
<feature type="domain" description="ABC transporter" evidence="10">
    <location>
        <begin position="633"/>
        <end position="872"/>
    </location>
</feature>
<feature type="transmembrane region" description="Helical" evidence="9">
    <location>
        <begin position="143"/>
        <end position="162"/>
    </location>
</feature>
<evidence type="ECO:0000256" key="1">
    <source>
        <dbReference type="ARBA" id="ARBA00004141"/>
    </source>
</evidence>
<feature type="transmembrane region" description="Helical" evidence="9">
    <location>
        <begin position="1056"/>
        <end position="1075"/>
    </location>
</feature>
<comment type="caution">
    <text evidence="12">The sequence shown here is derived from an EMBL/GenBank/DDBJ whole genome shotgun (WGS) entry which is preliminary data.</text>
</comment>
<evidence type="ECO:0000256" key="6">
    <source>
        <dbReference type="ARBA" id="ARBA00022989"/>
    </source>
</evidence>
<keyword evidence="6 9" id="KW-1133">Transmembrane helix</keyword>
<gene>
    <name evidence="12" type="ORF">CVT24_000902</name>
</gene>
<organism evidence="12 13">
    <name type="scientific">Panaeolus cyanescens</name>
    <dbReference type="NCBI Taxonomy" id="181874"/>
    <lineage>
        <taxon>Eukaryota</taxon>
        <taxon>Fungi</taxon>
        <taxon>Dikarya</taxon>
        <taxon>Basidiomycota</taxon>
        <taxon>Agaricomycotina</taxon>
        <taxon>Agaricomycetes</taxon>
        <taxon>Agaricomycetidae</taxon>
        <taxon>Agaricales</taxon>
        <taxon>Agaricineae</taxon>
        <taxon>Galeropsidaceae</taxon>
        <taxon>Panaeolus</taxon>
    </lineage>
</organism>
<dbReference type="SMART" id="SM00382">
    <property type="entry name" value="AAA"/>
    <property type="match status" value="2"/>
</dbReference>
<dbReference type="PANTHER" id="PTHR24223:SF356">
    <property type="entry name" value="ATP-BINDING CASSETTE TRANSPORTER ABC4"/>
    <property type="match status" value="1"/>
</dbReference>
<feature type="transmembrane region" description="Helical" evidence="9">
    <location>
        <begin position="74"/>
        <end position="93"/>
    </location>
</feature>
<reference evidence="12 13" key="1">
    <citation type="journal article" date="2018" name="Evol. Lett.">
        <title>Horizontal gene cluster transfer increased hallucinogenic mushroom diversity.</title>
        <authorList>
            <person name="Reynolds H.T."/>
            <person name="Vijayakumar V."/>
            <person name="Gluck-Thaler E."/>
            <person name="Korotkin H.B."/>
            <person name="Matheny P.B."/>
            <person name="Slot J.C."/>
        </authorList>
    </citation>
    <scope>NUCLEOTIDE SEQUENCE [LARGE SCALE GENOMIC DNA]</scope>
    <source>
        <strain evidence="12 13">2629</strain>
    </source>
</reference>
<dbReference type="SUPFAM" id="SSF52540">
    <property type="entry name" value="P-loop containing nucleoside triphosphate hydrolases"/>
    <property type="match status" value="2"/>
</dbReference>
<dbReference type="GO" id="GO:0005524">
    <property type="term" value="F:ATP binding"/>
    <property type="evidence" value="ECO:0007669"/>
    <property type="project" value="UniProtKB-KW"/>
</dbReference>
<dbReference type="Pfam" id="PF00664">
    <property type="entry name" value="ABC_membrane"/>
    <property type="match status" value="2"/>
</dbReference>
<proteinExistence type="predicted"/>
<feature type="transmembrane region" description="Helical" evidence="9">
    <location>
        <begin position="276"/>
        <end position="297"/>
    </location>
</feature>